<comment type="caution">
    <text evidence="1">The sequence shown here is derived from an EMBL/GenBank/DDBJ whole genome shotgun (WGS) entry which is preliminary data.</text>
</comment>
<evidence type="ECO:0000313" key="1">
    <source>
        <dbReference type="EMBL" id="KAH1909003.1"/>
    </source>
</evidence>
<dbReference type="EMBL" id="JAIBSC010000016">
    <property type="protein sequence ID" value="KAH1909003.1"/>
    <property type="molecule type" value="Genomic_DNA"/>
</dbReference>
<dbReference type="AlphaFoldDB" id="A0A229XWD4"/>
<sequence>MSTPRIEHYTTDVHAHWEGIHPQDWAEVDLIGYENAMDKMYRTLCENPDAALVQVGHRSKLLNDHGSDYRFNGKFTSEQTKPERSHHDYNHFGKLMKWEGDRWYKYDFEVEVTDHTRSE</sequence>
<dbReference type="Proteomes" id="UP000813423">
    <property type="component" value="Unassembled WGS sequence"/>
</dbReference>
<name>A0A229XWD4_ASPFM</name>
<gene>
    <name evidence="1" type="ORF">KXV57_002496</name>
</gene>
<evidence type="ECO:0000313" key="2">
    <source>
        <dbReference type="Proteomes" id="UP000813423"/>
    </source>
</evidence>
<protein>
    <submittedName>
        <fullName evidence="1">Uncharacterized protein</fullName>
    </submittedName>
</protein>
<accession>A0A229XWD4</accession>
<reference evidence="1" key="1">
    <citation type="submission" date="2021-08" db="EMBL/GenBank/DDBJ databases">
        <title>Global Aspergillus fumigatus from environmental and clinical sources.</title>
        <authorList>
            <person name="Barber A."/>
            <person name="Sae-Ong T."/>
        </authorList>
    </citation>
    <scope>NUCLEOTIDE SEQUENCE</scope>
    <source>
        <strain evidence="1">NRZ-2016-071</strain>
    </source>
</reference>
<proteinExistence type="predicted"/>
<dbReference type="OMA" id="SHHEYNH"/>
<organism evidence="1 2">
    <name type="scientific">Aspergillus fumigatus</name>
    <name type="common">Neosartorya fumigata</name>
    <dbReference type="NCBI Taxonomy" id="746128"/>
    <lineage>
        <taxon>Eukaryota</taxon>
        <taxon>Fungi</taxon>
        <taxon>Dikarya</taxon>
        <taxon>Ascomycota</taxon>
        <taxon>Pezizomycotina</taxon>
        <taxon>Eurotiomycetes</taxon>
        <taxon>Eurotiomycetidae</taxon>
        <taxon>Eurotiales</taxon>
        <taxon>Aspergillaceae</taxon>
        <taxon>Aspergillus</taxon>
        <taxon>Aspergillus subgen. Fumigati</taxon>
    </lineage>
</organism>